<dbReference type="InterPro" id="IPR006143">
    <property type="entry name" value="RND_pump_MFP"/>
</dbReference>
<dbReference type="Pfam" id="PF25973">
    <property type="entry name" value="BSH_CzcB"/>
    <property type="match status" value="1"/>
</dbReference>
<protein>
    <submittedName>
        <fullName evidence="5">MexH family multidrug efflux RND transporter periplasmic adaptor subunit</fullName>
    </submittedName>
</protein>
<evidence type="ECO:0000259" key="3">
    <source>
        <dbReference type="Pfam" id="PF25967"/>
    </source>
</evidence>
<dbReference type="EMBL" id="BMDY01000029">
    <property type="protein sequence ID" value="GGB19253.1"/>
    <property type="molecule type" value="Genomic_DNA"/>
</dbReference>
<dbReference type="InterPro" id="IPR058792">
    <property type="entry name" value="Beta-barrel_RND_2"/>
</dbReference>
<accession>A0ABQ1I656</accession>
<dbReference type="Gene3D" id="2.40.30.170">
    <property type="match status" value="1"/>
</dbReference>
<sequence length="373" mass="41269">MKKWMAIMLAVALLLFGSVFGFYHFKQKMIAQYMANRTIPESPVEVTDAKAQDWQSMIESIGFIEPFQGVNLSSSVAGLVDKIHFASGDRVQAGDLLVSLEADVEKANLASAEAKLPAIKRQLERNRTLLERGSVSQTQFDDSEANYLALVSDIEALKATIERRDIRAPFNGVMGIRQINLGEYLQAGSDIARLENLEHMLLRFIVPQKEISRISLGTEIELNTDAYPEQWFKGKITAIEPTVDVQSGVIQVQATIPNADGLLRSGMYATVRIWQDVQPNQVVIPQQAISFSLYGESVYVVEKQTAEDGSESLIAKQRSVTVAERRGDSAVIAKGIKAGEQVVVSGQVRLRNGAEVRIVEDSFLQRDQSLPKD</sequence>
<comment type="caution">
    <text evidence="5">The sequence shown here is derived from an EMBL/GenBank/DDBJ whole genome shotgun (WGS) entry which is preliminary data.</text>
</comment>
<feature type="domain" description="Multidrug resistance protein MdtA-like C-terminal permuted SH3" evidence="3">
    <location>
        <begin position="280"/>
        <end position="346"/>
    </location>
</feature>
<evidence type="ECO:0000313" key="6">
    <source>
        <dbReference type="Proteomes" id="UP000651977"/>
    </source>
</evidence>
<evidence type="ECO:0000259" key="4">
    <source>
        <dbReference type="Pfam" id="PF25973"/>
    </source>
</evidence>
<evidence type="ECO:0000313" key="5">
    <source>
        <dbReference type="EMBL" id="GGB19253.1"/>
    </source>
</evidence>
<organism evidence="5 6">
    <name type="scientific">Agarivorans gilvus</name>
    <dbReference type="NCBI Taxonomy" id="680279"/>
    <lineage>
        <taxon>Bacteria</taxon>
        <taxon>Pseudomonadati</taxon>
        <taxon>Pseudomonadota</taxon>
        <taxon>Gammaproteobacteria</taxon>
        <taxon>Alteromonadales</taxon>
        <taxon>Alteromonadaceae</taxon>
        <taxon>Agarivorans</taxon>
    </lineage>
</organism>
<dbReference type="RefSeq" id="WP_055733095.1">
    <property type="nucleotide sequence ID" value="NZ_BMDY01000029.1"/>
</dbReference>
<dbReference type="Pfam" id="PF25967">
    <property type="entry name" value="RND-MFP_C"/>
    <property type="match status" value="1"/>
</dbReference>
<dbReference type="Gene3D" id="2.40.50.100">
    <property type="match status" value="1"/>
</dbReference>
<evidence type="ECO:0000256" key="1">
    <source>
        <dbReference type="ARBA" id="ARBA00009477"/>
    </source>
</evidence>
<dbReference type="Gene3D" id="1.10.287.470">
    <property type="entry name" value="Helix hairpin bin"/>
    <property type="match status" value="1"/>
</dbReference>
<keyword evidence="6" id="KW-1185">Reference proteome</keyword>
<feature type="domain" description="CzcB-like barrel-sandwich hybrid" evidence="4">
    <location>
        <begin position="72"/>
        <end position="194"/>
    </location>
</feature>
<dbReference type="InterPro" id="IPR058647">
    <property type="entry name" value="BSH_CzcB-like"/>
</dbReference>
<comment type="similarity">
    <text evidence="1">Belongs to the membrane fusion protein (MFP) (TC 8.A.1) family.</text>
</comment>
<dbReference type="PANTHER" id="PTHR30469:SF11">
    <property type="entry name" value="BLL4320 PROTEIN"/>
    <property type="match status" value="1"/>
</dbReference>
<dbReference type="NCBIfam" id="TIGR01730">
    <property type="entry name" value="RND_mfp"/>
    <property type="match status" value="1"/>
</dbReference>
<name>A0ABQ1I656_9ALTE</name>
<dbReference type="PANTHER" id="PTHR30469">
    <property type="entry name" value="MULTIDRUG RESISTANCE PROTEIN MDTA"/>
    <property type="match status" value="1"/>
</dbReference>
<dbReference type="InterPro" id="IPR058627">
    <property type="entry name" value="MdtA-like_C"/>
</dbReference>
<evidence type="ECO:0000259" key="2">
    <source>
        <dbReference type="Pfam" id="PF25954"/>
    </source>
</evidence>
<dbReference type="Proteomes" id="UP000651977">
    <property type="component" value="Unassembled WGS sequence"/>
</dbReference>
<proteinExistence type="inferred from homology"/>
<dbReference type="SUPFAM" id="SSF111369">
    <property type="entry name" value="HlyD-like secretion proteins"/>
    <property type="match status" value="1"/>
</dbReference>
<dbReference type="Gene3D" id="2.40.420.20">
    <property type="match status" value="1"/>
</dbReference>
<gene>
    <name evidence="5" type="ORF">GCM10007414_35830</name>
</gene>
<reference evidence="6" key="1">
    <citation type="journal article" date="2019" name="Int. J. Syst. Evol. Microbiol.">
        <title>The Global Catalogue of Microorganisms (GCM) 10K type strain sequencing project: providing services to taxonomists for standard genome sequencing and annotation.</title>
        <authorList>
            <consortium name="The Broad Institute Genomics Platform"/>
            <consortium name="The Broad Institute Genome Sequencing Center for Infectious Disease"/>
            <person name="Wu L."/>
            <person name="Ma J."/>
        </authorList>
    </citation>
    <scope>NUCLEOTIDE SEQUENCE [LARGE SCALE GENOMIC DNA]</scope>
    <source>
        <strain evidence="6">CGMCC 1.10131</strain>
    </source>
</reference>
<dbReference type="Pfam" id="PF25954">
    <property type="entry name" value="Beta-barrel_RND_2"/>
    <property type="match status" value="1"/>
</dbReference>
<feature type="domain" description="CusB-like beta-barrel" evidence="2">
    <location>
        <begin position="205"/>
        <end position="273"/>
    </location>
</feature>